<evidence type="ECO:0000313" key="1">
    <source>
        <dbReference type="EMBL" id="VAW76982.1"/>
    </source>
</evidence>
<proteinExistence type="predicted"/>
<dbReference type="EMBL" id="UOFM01000203">
    <property type="protein sequence ID" value="VAW76982.1"/>
    <property type="molecule type" value="Genomic_DNA"/>
</dbReference>
<feature type="non-terminal residue" evidence="1">
    <location>
        <position position="193"/>
    </location>
</feature>
<organism evidence="1">
    <name type="scientific">hydrothermal vent metagenome</name>
    <dbReference type="NCBI Taxonomy" id="652676"/>
    <lineage>
        <taxon>unclassified sequences</taxon>
        <taxon>metagenomes</taxon>
        <taxon>ecological metagenomes</taxon>
    </lineage>
</organism>
<dbReference type="AlphaFoldDB" id="A0A3B0YP11"/>
<sequence length="193" mass="20945">MLPSNKDPMLSKYCARHPLVTMLATVLSAILVFSIPEPLHAATGANILFISSQTSTPYLRFVEKTRLELQSGDLPPANITSLSASQLSAGAMKNTDQSFDLIVALGREAARVISKWNPGTPIIYALIPKTTYNHLEKTGNLACPDNQCTAIYIDQPLKRQLHILAAAFGKRRHLGVLLGPSSLQQQNTLVAQA</sequence>
<dbReference type="Gene3D" id="3.40.50.2300">
    <property type="match status" value="2"/>
</dbReference>
<name>A0A3B0YP11_9ZZZZ</name>
<reference evidence="1" key="1">
    <citation type="submission" date="2018-06" db="EMBL/GenBank/DDBJ databases">
        <authorList>
            <person name="Zhirakovskaya E."/>
        </authorList>
    </citation>
    <scope>NUCLEOTIDE SEQUENCE</scope>
</reference>
<gene>
    <name evidence="1" type="ORF">MNBD_GAMMA14-1034</name>
</gene>
<accession>A0A3B0YP11</accession>
<protein>
    <submittedName>
        <fullName evidence="1">Uncharacterized protein</fullName>
    </submittedName>
</protein>